<evidence type="ECO:0000313" key="5">
    <source>
        <dbReference type="Proteomes" id="UP001204579"/>
    </source>
</evidence>
<dbReference type="GO" id="GO:0005975">
    <property type="term" value="P:carbohydrate metabolic process"/>
    <property type="evidence" value="ECO:0007669"/>
    <property type="project" value="TreeGrafter"/>
</dbReference>
<reference evidence="4 5" key="1">
    <citation type="submission" date="2022-08" db="EMBL/GenBank/DDBJ databases">
        <authorList>
            <person name="Zeman M."/>
            <person name="Kubasova T."/>
        </authorList>
    </citation>
    <scope>NUCLEOTIDE SEQUENCE [LARGE SCALE GENOMIC DNA]</scope>
    <source>
        <strain evidence="4 5">ET62</strain>
    </source>
</reference>
<proteinExistence type="predicted"/>
<accession>A0AAW5N6A6</accession>
<dbReference type="RefSeq" id="WP_258335529.1">
    <property type="nucleotide sequence ID" value="NZ_JANRHJ010000004.1"/>
</dbReference>
<evidence type="ECO:0000256" key="2">
    <source>
        <dbReference type="SAM" id="SignalP"/>
    </source>
</evidence>
<evidence type="ECO:0000259" key="3">
    <source>
        <dbReference type="Pfam" id="PF03629"/>
    </source>
</evidence>
<organism evidence="4 5">
    <name type="scientific">Phocaeicola barnesiae</name>
    <dbReference type="NCBI Taxonomy" id="376804"/>
    <lineage>
        <taxon>Bacteria</taxon>
        <taxon>Pseudomonadati</taxon>
        <taxon>Bacteroidota</taxon>
        <taxon>Bacteroidia</taxon>
        <taxon>Bacteroidales</taxon>
        <taxon>Bacteroidaceae</taxon>
        <taxon>Phocaeicola</taxon>
    </lineage>
</organism>
<protein>
    <submittedName>
        <fullName evidence="4">Sialate O-acetylesterase</fullName>
    </submittedName>
</protein>
<evidence type="ECO:0000256" key="1">
    <source>
        <dbReference type="ARBA" id="ARBA00022801"/>
    </source>
</evidence>
<dbReference type="PANTHER" id="PTHR22901:SF0">
    <property type="entry name" value="SIALATE O-ACETYLESTERASE"/>
    <property type="match status" value="1"/>
</dbReference>
<keyword evidence="5" id="KW-1185">Reference proteome</keyword>
<dbReference type="Gene3D" id="2.60.40.10">
    <property type="entry name" value="Immunoglobulins"/>
    <property type="match status" value="1"/>
</dbReference>
<dbReference type="Pfam" id="PF03629">
    <property type="entry name" value="SASA"/>
    <property type="match status" value="1"/>
</dbReference>
<dbReference type="InterPro" id="IPR005181">
    <property type="entry name" value="SASA"/>
</dbReference>
<dbReference type="AlphaFoldDB" id="A0AAW5N6A6"/>
<feature type="domain" description="Sialate O-acetylesterase" evidence="3">
    <location>
        <begin position="107"/>
        <end position="364"/>
    </location>
</feature>
<dbReference type="SUPFAM" id="SSF52266">
    <property type="entry name" value="SGNH hydrolase"/>
    <property type="match status" value="1"/>
</dbReference>
<keyword evidence="1" id="KW-0378">Hydrolase</keyword>
<dbReference type="InterPro" id="IPR013783">
    <property type="entry name" value="Ig-like_fold"/>
</dbReference>
<feature type="chain" id="PRO_5043543269" evidence="2">
    <location>
        <begin position="22"/>
        <end position="476"/>
    </location>
</feature>
<dbReference type="InterPro" id="IPR036514">
    <property type="entry name" value="SGNH_hydro_sf"/>
</dbReference>
<dbReference type="GO" id="GO:0001681">
    <property type="term" value="F:sialate O-acetylesterase activity"/>
    <property type="evidence" value="ECO:0007669"/>
    <property type="project" value="InterPro"/>
</dbReference>
<feature type="signal peptide" evidence="2">
    <location>
        <begin position="1"/>
        <end position="21"/>
    </location>
</feature>
<dbReference type="Proteomes" id="UP001204579">
    <property type="component" value="Unassembled WGS sequence"/>
</dbReference>
<evidence type="ECO:0000313" key="4">
    <source>
        <dbReference type="EMBL" id="MCR8873353.1"/>
    </source>
</evidence>
<sequence length="476" mass="53218">MKRLLTGLCLLSLLGSGPAQAKVKLPEILSDNMVLQQQAEVNLWGTATPNANVHISPSWSRETITVQADSNGNWTARLTTPSASYTPQQIDFSDGEHTRLANILIGEVWFCTGQSNMEMPLNGFWNCPIENANETIATAGEWKGIRVATIAKTGALTPQEEAKGSWQETNPDTAPWFSATAFSFAQMLNRVLQVPVGIISCAWGGSRVEGWLPEEIVKNYPDVDLKKEIQAPAEGQEWNYLTPTVMYNGMLKPLSRYTIKGFLWYQGESNVGKHDTYTERLKTMVDRWRKDFAQGELPFYLVEIAPYDYGEGIGGALLREAQFRAATTIAHSGIVCTNDLVYPFEKPQIHPCQKREVGNRLAYLALNKTYGYHSIAADYPTYRSMDIHGDTAEITFDNASDGFSPWSGIEGFEIAGVDRTFHPATATLDTNKKTILVKSDKVKEPVAVRYCFRNFQIGNLKNHRGMPVIPFRTDRW</sequence>
<dbReference type="Gene3D" id="3.40.50.1110">
    <property type="entry name" value="SGNH hydrolase"/>
    <property type="match status" value="1"/>
</dbReference>
<dbReference type="PANTHER" id="PTHR22901">
    <property type="entry name" value="SIALATE O-ACETYLESTERASE"/>
    <property type="match status" value="1"/>
</dbReference>
<name>A0AAW5N6A6_9BACT</name>
<dbReference type="InterPro" id="IPR039329">
    <property type="entry name" value="SIAE"/>
</dbReference>
<keyword evidence="2" id="KW-0732">Signal</keyword>
<comment type="caution">
    <text evidence="4">The sequence shown here is derived from an EMBL/GenBank/DDBJ whole genome shotgun (WGS) entry which is preliminary data.</text>
</comment>
<gene>
    <name evidence="4" type="ORF">NW209_04850</name>
</gene>
<dbReference type="EMBL" id="JANRHJ010000004">
    <property type="protein sequence ID" value="MCR8873353.1"/>
    <property type="molecule type" value="Genomic_DNA"/>
</dbReference>